<dbReference type="Proteomes" id="UP000721861">
    <property type="component" value="Unassembled WGS sequence"/>
</dbReference>
<feature type="chain" id="PRO_5045290285" evidence="1">
    <location>
        <begin position="20"/>
        <end position="633"/>
    </location>
</feature>
<proteinExistence type="predicted"/>
<dbReference type="Gene3D" id="3.10.620.30">
    <property type="match status" value="1"/>
</dbReference>
<dbReference type="InterPro" id="IPR052557">
    <property type="entry name" value="CAP/Cytokinesis_protein"/>
</dbReference>
<reference evidence="3 4" key="1">
    <citation type="journal article" date="2014" name="Int. J. Syst. Evol. Microbiol.">
        <title>Carboxylicivirga gen. nov. in the family Marinilabiliaceae with two novel species, Carboxylicivirga mesophila sp. nov. and Carboxylicivirga taeanensis sp. nov., and reclassification of Cytophaga fermentans as Saccharicrinis fermentans gen. nov., comb. nov.</title>
        <authorList>
            <person name="Yang S.H."/>
            <person name="Seo H.S."/>
            <person name="Woo J.H."/>
            <person name="Oh H.M."/>
            <person name="Jang H."/>
            <person name="Lee J.H."/>
            <person name="Kim S.J."/>
            <person name="Kwon K.K."/>
        </authorList>
    </citation>
    <scope>NUCLEOTIDE SEQUENCE [LARGE SCALE GENOMIC DNA]</scope>
    <source>
        <strain evidence="3 4">JCM 18290</strain>
    </source>
</reference>
<name>A0ABS5KET9_9BACT</name>
<dbReference type="PANTHER" id="PTHR46333">
    <property type="entry name" value="CYTOKINESIS PROTEIN 3"/>
    <property type="match status" value="1"/>
</dbReference>
<comment type="caution">
    <text evidence="3">The sequence shown here is derived from an EMBL/GenBank/DDBJ whole genome shotgun (WGS) entry which is preliminary data.</text>
</comment>
<protein>
    <submittedName>
        <fullName evidence="3">Transglutaminase domain-containing protein</fullName>
    </submittedName>
</protein>
<keyword evidence="1" id="KW-0732">Signal</keyword>
<evidence type="ECO:0000256" key="1">
    <source>
        <dbReference type="SAM" id="SignalP"/>
    </source>
</evidence>
<feature type="domain" description="Transglutaminase-like" evidence="2">
    <location>
        <begin position="274"/>
        <end position="350"/>
    </location>
</feature>
<feature type="signal peptide" evidence="1">
    <location>
        <begin position="1"/>
        <end position="19"/>
    </location>
</feature>
<dbReference type="InterPro" id="IPR002931">
    <property type="entry name" value="Transglutaminase-like"/>
</dbReference>
<dbReference type="EMBL" id="JAGUCN010000030">
    <property type="protein sequence ID" value="MBS2213569.1"/>
    <property type="molecule type" value="Genomic_DNA"/>
</dbReference>
<dbReference type="InterPro" id="IPR038765">
    <property type="entry name" value="Papain-like_cys_pep_sf"/>
</dbReference>
<dbReference type="RefSeq" id="WP_212230891.1">
    <property type="nucleotide sequence ID" value="NZ_JAGUCN010000030.1"/>
</dbReference>
<accession>A0ABS5KET9</accession>
<dbReference type="Pfam" id="PF01841">
    <property type="entry name" value="Transglut_core"/>
    <property type="match status" value="1"/>
</dbReference>
<dbReference type="PANTHER" id="PTHR46333:SF2">
    <property type="entry name" value="CYTOKINESIS PROTEIN 3"/>
    <property type="match status" value="1"/>
</dbReference>
<evidence type="ECO:0000313" key="4">
    <source>
        <dbReference type="Proteomes" id="UP000721861"/>
    </source>
</evidence>
<sequence length="633" mass="73018">MIRTFYFIIILALSVAVQAQKKYTDTDKANALRNIYKDQQVVASNCISEIRFELQNNQPVAYEQYTTDLIALQSNIKYYKNVYYNDNIDLTKGQVKYSSGRGNLRYNKVFGNYEVDDIFYSDAKIGHYSFDMLYEGTEATFISEKKYKDPRYLTKVFFKDTEPVHKRDITFIIPQAFDVELVEMNFDGYDIVKEVNERDGSKLIHYTCNKLKELENETNSPGLLHSTPHIVVLTKSYKANAIQNKILSTTDDLYAWYHSLTQMVQVNHEAYQSTVEKLIKDAGSDEEKIRNIYYWIQENIKYIAFEDGIAGFRPEAPQNVFNNRYGDCKGMAILTKSMLEVAGIDARLTWIGTDKIPYNYDIPSLAADNHMICTAFVKDDMYVLDATEKYIALGKVAERIQGQEMLIEDGNSYIRKTVPDCSTSENLIARTETINIKDNLLIGKGQVEFNGETKKSILYLSNNSKVEDKAQLFDFLSVSASGNEDLVNVNNTPETDRDKPLVIEYDYSIGNKIYQFDNELFIELDWEKPMSQTKIKKERLSSYDLGRKMLNKTIKHLTIPKGYKISHLPQKVSYKNDNIDVEVHYQHKGNTIIYTNSITIAKGEISANEFETWNTIIESLNTFYNDQIILKKI</sequence>
<evidence type="ECO:0000313" key="3">
    <source>
        <dbReference type="EMBL" id="MBS2213569.1"/>
    </source>
</evidence>
<dbReference type="Gene3D" id="2.60.40.3140">
    <property type="match status" value="1"/>
</dbReference>
<dbReference type="SUPFAM" id="SSF54001">
    <property type="entry name" value="Cysteine proteinases"/>
    <property type="match status" value="1"/>
</dbReference>
<gene>
    <name evidence="3" type="ORF">KEM09_19330</name>
</gene>
<evidence type="ECO:0000259" key="2">
    <source>
        <dbReference type="Pfam" id="PF01841"/>
    </source>
</evidence>
<keyword evidence="4" id="KW-1185">Reference proteome</keyword>
<organism evidence="3 4">
    <name type="scientific">Carboxylicivirga mesophila</name>
    <dbReference type="NCBI Taxonomy" id="1166478"/>
    <lineage>
        <taxon>Bacteria</taxon>
        <taxon>Pseudomonadati</taxon>
        <taxon>Bacteroidota</taxon>
        <taxon>Bacteroidia</taxon>
        <taxon>Marinilabiliales</taxon>
        <taxon>Marinilabiliaceae</taxon>
        <taxon>Carboxylicivirga</taxon>
    </lineage>
</organism>
<dbReference type="Gene3D" id="2.60.120.1130">
    <property type="match status" value="1"/>
</dbReference>